<dbReference type="EMBL" id="JPOS01000038">
    <property type="protein sequence ID" value="KGE87216.1"/>
    <property type="molecule type" value="Genomic_DNA"/>
</dbReference>
<keyword evidence="2" id="KW-1185">Reference proteome</keyword>
<evidence type="ECO:0000313" key="2">
    <source>
        <dbReference type="Proteomes" id="UP000029736"/>
    </source>
</evidence>
<gene>
    <name evidence="1" type="ORF">IX84_16330</name>
</gene>
<name>A0A098S574_9BACT</name>
<proteinExistence type="predicted"/>
<dbReference type="OrthoDB" id="1489643at2"/>
<protein>
    <submittedName>
        <fullName evidence="1">Uncharacterized protein</fullName>
    </submittedName>
</protein>
<comment type="caution">
    <text evidence="1">The sequence shown here is derived from an EMBL/GenBank/DDBJ whole genome shotgun (WGS) entry which is preliminary data.</text>
</comment>
<dbReference type="AlphaFoldDB" id="A0A098S574"/>
<dbReference type="RefSeq" id="WP_044222725.1">
    <property type="nucleotide sequence ID" value="NZ_JBKAGJ010000021.1"/>
</dbReference>
<organism evidence="1 2">
    <name type="scientific">Phaeodactylibacter xiamenensis</name>
    <dbReference type="NCBI Taxonomy" id="1524460"/>
    <lineage>
        <taxon>Bacteria</taxon>
        <taxon>Pseudomonadati</taxon>
        <taxon>Bacteroidota</taxon>
        <taxon>Saprospiria</taxon>
        <taxon>Saprospirales</taxon>
        <taxon>Haliscomenobacteraceae</taxon>
        <taxon>Phaeodactylibacter</taxon>
    </lineage>
</organism>
<accession>A0A098S574</accession>
<dbReference type="Proteomes" id="UP000029736">
    <property type="component" value="Unassembled WGS sequence"/>
</dbReference>
<dbReference type="STRING" id="1524460.IX84_16330"/>
<evidence type="ECO:0000313" key="1">
    <source>
        <dbReference type="EMBL" id="KGE87216.1"/>
    </source>
</evidence>
<reference evidence="1 2" key="1">
    <citation type="journal article" date="2014" name="Int. J. Syst. Evol. Microbiol.">
        <title>Phaeodactylibacter xiamenensis gen. nov., sp. nov., a member of the family Saprospiraceae isolated from the marine alga Phaeodactylum tricornutum.</title>
        <authorList>
            <person name="Chen Z.Jr."/>
            <person name="Lei X."/>
            <person name="Lai Q."/>
            <person name="Li Y."/>
            <person name="Zhang B."/>
            <person name="Zhang J."/>
            <person name="Zhang H."/>
            <person name="Yang L."/>
            <person name="Zheng W."/>
            <person name="Tian Y."/>
            <person name="Yu Z."/>
            <person name="Xu H.Jr."/>
            <person name="Zheng T."/>
        </authorList>
    </citation>
    <scope>NUCLEOTIDE SEQUENCE [LARGE SCALE GENOMIC DNA]</scope>
    <source>
        <strain evidence="1 2">KD52</strain>
    </source>
</reference>
<sequence length="362" mass="41221">MKKYIYLLLLLTACQSPRQAFEAGEYDKAFKKALDRFEHNQGDPELRTLMRRSAEQILQREHDLRDQLYASDDPADWAEALDRNADLQEQLSPALPYLQSTLQFELDGLQSEYQRTRPLIYQAYLDRGRQRMLEFDTTGRKSTAQAAYFDFRHAEEYAGNSVEASLDSLLKAARKGGTLQARVELDPPFFYRFDTERALDHLAGPAGDFYQLSYNLNPAEADCVIRINFSDLDVDEWEDSSQEHYTEQVVTGYDTERDTSGNTYEVPVHEEVSGTVSYITHHKRASLSVSVNIINQSGQCTMSGCSFSDQVEARDEQIEISGDTRAIPSHITETHFSDLPDDDDLAEELIDALARRVVGCLR</sequence>